<sequence>MLRYNLTYITVPPTGMQKALSGLQAWLETSPLKGKFLACWTSEIGELSRILLVHGYDVIADIPRDRETVIYSDNPFGIGDLIVSMETDAYTPLNGLPEIIAGEMGPVFEVRTYKLKPGGLTPTLDAWTKAVGPRSAYSKLLSFMYAVGGEVPRIVHIWPYKSFDERFAIRAKTVAEKVWPPAGAPPHLAAMRSEIFLPASFSPVR</sequence>
<keyword evidence="4" id="KW-1185">Reference proteome</keyword>
<organism evidence="3 4">
    <name type="scientific">Chelatococcus asaccharovorans</name>
    <dbReference type="NCBI Taxonomy" id="28210"/>
    <lineage>
        <taxon>Bacteria</taxon>
        <taxon>Pseudomonadati</taxon>
        <taxon>Pseudomonadota</taxon>
        <taxon>Alphaproteobacteria</taxon>
        <taxon>Hyphomicrobiales</taxon>
        <taxon>Chelatococcaceae</taxon>
        <taxon>Chelatococcus</taxon>
    </lineage>
</organism>
<protein>
    <submittedName>
        <fullName evidence="3">NIPSNAP protein</fullName>
    </submittedName>
</protein>
<dbReference type="EMBL" id="QJJK01000001">
    <property type="protein sequence ID" value="PXW65018.1"/>
    <property type="molecule type" value="Genomic_DNA"/>
</dbReference>
<comment type="caution">
    <text evidence="3">The sequence shown here is derived from an EMBL/GenBank/DDBJ whole genome shotgun (WGS) entry which is preliminary data.</text>
</comment>
<proteinExistence type="inferred from homology"/>
<evidence type="ECO:0000256" key="1">
    <source>
        <dbReference type="ARBA" id="ARBA00005291"/>
    </source>
</evidence>
<dbReference type="SUPFAM" id="SSF54909">
    <property type="entry name" value="Dimeric alpha+beta barrel"/>
    <property type="match status" value="2"/>
</dbReference>
<dbReference type="Pfam" id="PF07978">
    <property type="entry name" value="NIPSNAP"/>
    <property type="match status" value="1"/>
</dbReference>
<reference evidence="3 4" key="1">
    <citation type="submission" date="2018-05" db="EMBL/GenBank/DDBJ databases">
        <title>Genomic Encyclopedia of Type Strains, Phase IV (KMG-IV): sequencing the most valuable type-strain genomes for metagenomic binning, comparative biology and taxonomic classification.</title>
        <authorList>
            <person name="Goeker M."/>
        </authorList>
    </citation>
    <scope>NUCLEOTIDE SEQUENCE [LARGE SCALE GENOMIC DNA]</scope>
    <source>
        <strain evidence="3 4">DSM 6462</strain>
    </source>
</reference>
<dbReference type="OrthoDB" id="4124121at2"/>
<dbReference type="Gene3D" id="3.30.70.100">
    <property type="match status" value="1"/>
</dbReference>
<dbReference type="InterPro" id="IPR012577">
    <property type="entry name" value="NIPSNAP"/>
</dbReference>
<dbReference type="PANTHER" id="PTHR21017">
    <property type="entry name" value="NIPSNAP-RELATED"/>
    <property type="match status" value="1"/>
</dbReference>
<accession>A0A2V3UWD7</accession>
<comment type="similarity">
    <text evidence="1">Belongs to the NipSnap family.</text>
</comment>
<dbReference type="Proteomes" id="UP000248021">
    <property type="component" value="Unassembled WGS sequence"/>
</dbReference>
<dbReference type="RefSeq" id="WP_110373028.1">
    <property type="nucleotide sequence ID" value="NZ_CAKNFM010000006.1"/>
</dbReference>
<gene>
    <name evidence="3" type="ORF">C7450_101779</name>
</gene>
<evidence type="ECO:0000259" key="2">
    <source>
        <dbReference type="Pfam" id="PF07978"/>
    </source>
</evidence>
<feature type="domain" description="NIPSNAP" evidence="2">
    <location>
        <begin position="108"/>
        <end position="203"/>
    </location>
</feature>
<dbReference type="InterPro" id="IPR051557">
    <property type="entry name" value="NipSnap_domain"/>
</dbReference>
<dbReference type="InterPro" id="IPR011008">
    <property type="entry name" value="Dimeric_a/b-barrel"/>
</dbReference>
<evidence type="ECO:0000313" key="3">
    <source>
        <dbReference type="EMBL" id="PXW65018.1"/>
    </source>
</evidence>
<dbReference type="PANTHER" id="PTHR21017:SF17">
    <property type="entry name" value="PROTEIN NIPSNAP"/>
    <property type="match status" value="1"/>
</dbReference>
<evidence type="ECO:0000313" key="4">
    <source>
        <dbReference type="Proteomes" id="UP000248021"/>
    </source>
</evidence>
<dbReference type="AlphaFoldDB" id="A0A2V3UWD7"/>
<name>A0A2V3UWD7_9HYPH</name>